<dbReference type="Pfam" id="PF12937">
    <property type="entry name" value="F-box-like"/>
    <property type="match status" value="1"/>
</dbReference>
<proteinExistence type="predicted"/>
<evidence type="ECO:0000259" key="1">
    <source>
        <dbReference type="PROSITE" id="PS50181"/>
    </source>
</evidence>
<comment type="caution">
    <text evidence="2">The sequence shown here is derived from an EMBL/GenBank/DDBJ whole genome shotgun (WGS) entry which is preliminary data.</text>
</comment>
<protein>
    <recommendedName>
        <fullName evidence="1">F-box domain-containing protein</fullName>
    </recommendedName>
</protein>
<dbReference type="EMBL" id="JABFTP020000001">
    <property type="protein sequence ID" value="KAL3266779.1"/>
    <property type="molecule type" value="Genomic_DNA"/>
</dbReference>
<dbReference type="InterPro" id="IPR001810">
    <property type="entry name" value="F-box_dom"/>
</dbReference>
<evidence type="ECO:0000313" key="2">
    <source>
        <dbReference type="EMBL" id="KAL3266779.1"/>
    </source>
</evidence>
<sequence length="227" mass="26272">MYFQLFPFAVINQASFHLLPVELIALIFRYLDDDSLLNVFSTSRRWAAICRGDPILRNRIRNRVREIQKERRRVVLNPSIGVEVIRTEPTMMFATNNISNKRVTVKRDILPRNVRLPKLNKEVSGGPIRSKTNGCSGKGYYTRRYELAQINKNVSGGPIKQPSIEVEVFKTEPTMIFATNNISNKQVTLKRDILPRDVHFPKLKKEVPGGPNWRRTYLVDILDPKRI</sequence>
<dbReference type="CDD" id="cd09917">
    <property type="entry name" value="F-box_SF"/>
    <property type="match status" value="1"/>
</dbReference>
<dbReference type="Gene3D" id="1.20.1280.50">
    <property type="match status" value="1"/>
</dbReference>
<dbReference type="AlphaFoldDB" id="A0ABD2MKB9"/>
<feature type="domain" description="F-box" evidence="1">
    <location>
        <begin position="13"/>
        <end position="59"/>
    </location>
</feature>
<dbReference type="SUPFAM" id="SSF81383">
    <property type="entry name" value="F-box domain"/>
    <property type="match status" value="1"/>
</dbReference>
<dbReference type="SMART" id="SM00256">
    <property type="entry name" value="FBOX"/>
    <property type="match status" value="1"/>
</dbReference>
<evidence type="ECO:0000313" key="3">
    <source>
        <dbReference type="Proteomes" id="UP001516400"/>
    </source>
</evidence>
<dbReference type="Proteomes" id="UP001516400">
    <property type="component" value="Unassembled WGS sequence"/>
</dbReference>
<accession>A0ABD2MKB9</accession>
<gene>
    <name evidence="2" type="ORF">HHI36_010937</name>
</gene>
<reference evidence="2 3" key="1">
    <citation type="journal article" date="2021" name="BMC Biol.">
        <title>Horizontally acquired antibacterial genes associated with adaptive radiation of ladybird beetles.</title>
        <authorList>
            <person name="Li H.S."/>
            <person name="Tang X.F."/>
            <person name="Huang Y.H."/>
            <person name="Xu Z.Y."/>
            <person name="Chen M.L."/>
            <person name="Du X.Y."/>
            <person name="Qiu B.Y."/>
            <person name="Chen P.T."/>
            <person name="Zhang W."/>
            <person name="Slipinski A."/>
            <person name="Escalona H.E."/>
            <person name="Waterhouse R.M."/>
            <person name="Zwick A."/>
            <person name="Pang H."/>
        </authorList>
    </citation>
    <scope>NUCLEOTIDE SEQUENCE [LARGE SCALE GENOMIC DNA]</scope>
    <source>
        <strain evidence="2">SYSU2018</strain>
    </source>
</reference>
<keyword evidence="3" id="KW-1185">Reference proteome</keyword>
<dbReference type="InterPro" id="IPR036047">
    <property type="entry name" value="F-box-like_dom_sf"/>
</dbReference>
<name>A0ABD2MKB9_9CUCU</name>
<dbReference type="PROSITE" id="PS50181">
    <property type="entry name" value="FBOX"/>
    <property type="match status" value="1"/>
</dbReference>
<organism evidence="2 3">
    <name type="scientific">Cryptolaemus montrouzieri</name>
    <dbReference type="NCBI Taxonomy" id="559131"/>
    <lineage>
        <taxon>Eukaryota</taxon>
        <taxon>Metazoa</taxon>
        <taxon>Ecdysozoa</taxon>
        <taxon>Arthropoda</taxon>
        <taxon>Hexapoda</taxon>
        <taxon>Insecta</taxon>
        <taxon>Pterygota</taxon>
        <taxon>Neoptera</taxon>
        <taxon>Endopterygota</taxon>
        <taxon>Coleoptera</taxon>
        <taxon>Polyphaga</taxon>
        <taxon>Cucujiformia</taxon>
        <taxon>Coccinelloidea</taxon>
        <taxon>Coccinellidae</taxon>
        <taxon>Scymninae</taxon>
        <taxon>Scymnini</taxon>
        <taxon>Cryptolaemus</taxon>
    </lineage>
</organism>